<name>A0A6J5V6Q2_PRUAR</name>
<dbReference type="PANTHER" id="PTHR31174:SF34">
    <property type="entry name" value="LATE EMBRYOGENESIS ABUNDANT PROTEIN 47"/>
    <property type="match status" value="1"/>
</dbReference>
<evidence type="ECO:0000259" key="3">
    <source>
        <dbReference type="Pfam" id="PF04927"/>
    </source>
</evidence>
<dbReference type="InterPro" id="IPR007011">
    <property type="entry name" value="LEA_SMP_dom"/>
</dbReference>
<keyword evidence="7" id="KW-1185">Reference proteome</keyword>
<sequence length="84" mass="8528">MIILQILGDAAEGENINMVGCEAIQLERAPLATRNTIQASGASGQITIGKALEATAMTAGQKPVEWSDAAAIQGGVSARRGCGC</sequence>
<evidence type="ECO:0000256" key="2">
    <source>
        <dbReference type="ARBA" id="ARBA00022737"/>
    </source>
</evidence>
<accession>A0A6J5V6Q2</accession>
<dbReference type="EMBL" id="CAEKDK010000006">
    <property type="protein sequence ID" value="CAB4283873.1"/>
    <property type="molecule type" value="Genomic_DNA"/>
</dbReference>
<organism evidence="4 6">
    <name type="scientific">Prunus armeniaca</name>
    <name type="common">Apricot</name>
    <name type="synonym">Armeniaca vulgaris</name>
    <dbReference type="NCBI Taxonomy" id="36596"/>
    <lineage>
        <taxon>Eukaryota</taxon>
        <taxon>Viridiplantae</taxon>
        <taxon>Streptophyta</taxon>
        <taxon>Embryophyta</taxon>
        <taxon>Tracheophyta</taxon>
        <taxon>Spermatophyta</taxon>
        <taxon>Magnoliopsida</taxon>
        <taxon>eudicotyledons</taxon>
        <taxon>Gunneridae</taxon>
        <taxon>Pentapetalae</taxon>
        <taxon>rosids</taxon>
        <taxon>fabids</taxon>
        <taxon>Rosales</taxon>
        <taxon>Rosaceae</taxon>
        <taxon>Amygdaloideae</taxon>
        <taxon>Amygdaleae</taxon>
        <taxon>Prunus</taxon>
    </lineage>
</organism>
<evidence type="ECO:0000256" key="1">
    <source>
        <dbReference type="ARBA" id="ARBA00010733"/>
    </source>
</evidence>
<proteinExistence type="inferred from homology"/>
<dbReference type="Pfam" id="PF04927">
    <property type="entry name" value="SMP"/>
    <property type="match status" value="1"/>
</dbReference>
<keyword evidence="2" id="KW-0677">Repeat</keyword>
<gene>
    <name evidence="4" type="ORF">CURHAP_LOCUS39159</name>
    <name evidence="5" type="ORF">ORAREDHAP_LOCUS38636</name>
</gene>
<evidence type="ECO:0000313" key="7">
    <source>
        <dbReference type="Proteomes" id="UP000507245"/>
    </source>
</evidence>
<evidence type="ECO:0000313" key="6">
    <source>
        <dbReference type="Proteomes" id="UP000507222"/>
    </source>
</evidence>
<evidence type="ECO:0000313" key="5">
    <source>
        <dbReference type="EMBL" id="CAB4314283.1"/>
    </source>
</evidence>
<reference evidence="4 6" key="2">
    <citation type="submission" date="2020-05" db="EMBL/GenBank/DDBJ databases">
        <authorList>
            <person name="Campoy J."/>
            <person name="Schneeberger K."/>
            <person name="Spophaly S."/>
        </authorList>
    </citation>
    <scope>NUCLEOTIDE SEQUENCE [LARGE SCALE GENOMIC DNA]</scope>
    <source>
        <strain evidence="4">PruArmRojPasFocal</strain>
    </source>
</reference>
<evidence type="ECO:0000313" key="4">
    <source>
        <dbReference type="EMBL" id="CAB4283873.1"/>
    </source>
</evidence>
<dbReference type="Proteomes" id="UP000507245">
    <property type="component" value="Unassembled WGS sequence"/>
</dbReference>
<dbReference type="Proteomes" id="UP000507222">
    <property type="component" value="Unassembled WGS sequence"/>
</dbReference>
<reference evidence="7" key="1">
    <citation type="journal article" date="2020" name="Genome Biol.">
        <title>Gamete binning: chromosome-level and haplotype-resolved genome assembly enabled by high-throughput single-cell sequencing of gamete genomes.</title>
        <authorList>
            <person name="Campoy J.A."/>
            <person name="Sun H."/>
            <person name="Goel M."/>
            <person name="Jiao W.-B."/>
            <person name="Folz-Donahue K."/>
            <person name="Wang N."/>
            <person name="Rubio M."/>
            <person name="Liu C."/>
            <person name="Kukat C."/>
            <person name="Ruiz D."/>
            <person name="Huettel B."/>
            <person name="Schneeberger K."/>
        </authorList>
    </citation>
    <scope>NUCLEOTIDE SEQUENCE [LARGE SCALE GENOMIC DNA]</scope>
    <source>
        <strain evidence="7">cv. Rojo Pasion</strain>
    </source>
</reference>
<dbReference type="EMBL" id="CAEKKB010000006">
    <property type="protein sequence ID" value="CAB4314283.1"/>
    <property type="molecule type" value="Genomic_DNA"/>
</dbReference>
<dbReference type="AlphaFoldDB" id="A0A6J5V6Q2"/>
<dbReference type="OrthoDB" id="2014755at2759"/>
<dbReference type="InterPro" id="IPR042971">
    <property type="entry name" value="LEA_SMP"/>
</dbReference>
<feature type="domain" description="SMP" evidence="3">
    <location>
        <begin position="46"/>
        <end position="74"/>
    </location>
</feature>
<protein>
    <recommendedName>
        <fullName evidence="3">SMP domain-containing protein</fullName>
    </recommendedName>
</protein>
<dbReference type="PANTHER" id="PTHR31174">
    <property type="entry name" value="SEED MATURATION FAMILY PROTEIN"/>
    <property type="match status" value="1"/>
</dbReference>
<comment type="similarity">
    <text evidence="1">Belongs to the LEA type SMP family.</text>
</comment>